<protein>
    <recommendedName>
        <fullName evidence="1">F-box domain-containing protein</fullName>
    </recommendedName>
</protein>
<dbReference type="InterPro" id="IPR036047">
    <property type="entry name" value="F-box-like_dom_sf"/>
</dbReference>
<reference evidence="2" key="1">
    <citation type="submission" date="2021-02" db="EMBL/GenBank/DDBJ databases">
        <authorList>
            <person name="Nowell W R."/>
        </authorList>
    </citation>
    <scope>NUCLEOTIDE SEQUENCE</scope>
</reference>
<gene>
    <name evidence="2" type="ORF">RFH988_LOCUS37839</name>
</gene>
<dbReference type="PROSITE" id="PS50181">
    <property type="entry name" value="FBOX"/>
    <property type="match status" value="1"/>
</dbReference>
<proteinExistence type="predicted"/>
<comment type="caution">
    <text evidence="2">The sequence shown here is derived from an EMBL/GenBank/DDBJ whole genome shotgun (WGS) entry which is preliminary data.</text>
</comment>
<evidence type="ECO:0000313" key="2">
    <source>
        <dbReference type="EMBL" id="CAF1477549.1"/>
    </source>
</evidence>
<dbReference type="Proteomes" id="UP000663882">
    <property type="component" value="Unassembled WGS sequence"/>
</dbReference>
<dbReference type="InterPro" id="IPR001810">
    <property type="entry name" value="F-box_dom"/>
</dbReference>
<evidence type="ECO:0000313" key="3">
    <source>
        <dbReference type="Proteomes" id="UP000663882"/>
    </source>
</evidence>
<dbReference type="AlphaFoldDB" id="A0A815RK67"/>
<dbReference type="EMBL" id="CAJNOO010008072">
    <property type="protein sequence ID" value="CAF1477549.1"/>
    <property type="molecule type" value="Genomic_DNA"/>
</dbReference>
<evidence type="ECO:0000259" key="1">
    <source>
        <dbReference type="PROSITE" id="PS50181"/>
    </source>
</evidence>
<feature type="domain" description="F-box" evidence="1">
    <location>
        <begin position="5"/>
        <end position="52"/>
    </location>
</feature>
<organism evidence="2 3">
    <name type="scientific">Rotaria sordida</name>
    <dbReference type="NCBI Taxonomy" id="392033"/>
    <lineage>
        <taxon>Eukaryota</taxon>
        <taxon>Metazoa</taxon>
        <taxon>Spiralia</taxon>
        <taxon>Gnathifera</taxon>
        <taxon>Rotifera</taxon>
        <taxon>Eurotatoria</taxon>
        <taxon>Bdelloidea</taxon>
        <taxon>Philodinida</taxon>
        <taxon>Philodinidae</taxon>
        <taxon>Rotaria</taxon>
    </lineage>
</organism>
<dbReference type="Pfam" id="PF12937">
    <property type="entry name" value="F-box-like"/>
    <property type="match status" value="1"/>
</dbReference>
<dbReference type="SUPFAM" id="SSF81383">
    <property type="entry name" value="F-box domain"/>
    <property type="match status" value="1"/>
</dbReference>
<accession>A0A815RK67</accession>
<sequence>MENAFIQLFDLPDEILIIIFKKLNNVELLYSLMDVNKRLNQILHDPIFTDRLSLVKVTSNGLAYPLVDAVLDRFCLQIVPEIHNKIKWLSLESLSMERILLATDYPNLCGLGLYNMNEKTAMRFFRGNEFDFHFF</sequence>
<name>A0A815RK67_9BILA</name>
<dbReference type="OrthoDB" id="10021365at2759"/>
<dbReference type="Gene3D" id="1.20.1280.50">
    <property type="match status" value="1"/>
</dbReference>